<dbReference type="Pfam" id="PF17471">
    <property type="entry name" value="GP63"/>
    <property type="match status" value="1"/>
</dbReference>
<sequence length="104" mass="11602">MTAPKPAPRANLIHQQILSGLIETKPVSWQQKTIDPVTDEVVKTTRTGFQLPHTTRSEPRVKNVKRGSDGVYRHDIVNVDVPVPTLAGNVSALNVEIAARRWMR</sequence>
<dbReference type="Proteomes" id="UP001229081">
    <property type="component" value="Unassembled WGS sequence"/>
</dbReference>
<evidence type="ECO:0000313" key="1">
    <source>
        <dbReference type="EMBL" id="MDP7733670.1"/>
    </source>
</evidence>
<evidence type="ECO:0000313" key="2">
    <source>
        <dbReference type="Proteomes" id="UP001229081"/>
    </source>
</evidence>
<dbReference type="InterPro" id="IPR035341">
    <property type="entry name" value="Gp63"/>
</dbReference>
<organism evidence="1 2">
    <name type="scientific">Mycobacterium paragordonae</name>
    <dbReference type="NCBI Taxonomy" id="1389713"/>
    <lineage>
        <taxon>Bacteria</taxon>
        <taxon>Bacillati</taxon>
        <taxon>Actinomycetota</taxon>
        <taxon>Actinomycetes</taxon>
        <taxon>Mycobacteriales</taxon>
        <taxon>Mycobacteriaceae</taxon>
        <taxon>Mycobacterium</taxon>
    </lineage>
</organism>
<accession>A0AAJ1VZA1</accession>
<dbReference type="AlphaFoldDB" id="A0AAJ1VZA1"/>
<comment type="caution">
    <text evidence="1">The sequence shown here is derived from an EMBL/GenBank/DDBJ whole genome shotgun (WGS) entry which is preliminary data.</text>
</comment>
<dbReference type="RefSeq" id="WP_306254601.1">
    <property type="nucleotide sequence ID" value="NZ_JAUFSA010000001.1"/>
</dbReference>
<gene>
    <name evidence="1" type="ORF">QXL92_02715</name>
</gene>
<proteinExistence type="predicted"/>
<dbReference type="EMBL" id="JAUFSA010000001">
    <property type="protein sequence ID" value="MDP7733670.1"/>
    <property type="molecule type" value="Genomic_DNA"/>
</dbReference>
<name>A0AAJ1VZA1_9MYCO</name>
<reference evidence="1" key="1">
    <citation type="submission" date="2023-06" db="EMBL/GenBank/DDBJ databases">
        <title>Identification of two novel mycobacterium reveal diversities and complexities of Mycobacterium gordonae clade.</title>
        <authorList>
            <person name="Matsumoto Y."/>
            <person name="Nakamura S."/>
            <person name="Motooka D."/>
            <person name="Fukushima K."/>
        </authorList>
    </citation>
    <scope>NUCLEOTIDE SEQUENCE</scope>
    <source>
        <strain evidence="1">TY812</strain>
    </source>
</reference>
<protein>
    <submittedName>
        <fullName evidence="1">Uncharacterized protein</fullName>
    </submittedName>
</protein>